<evidence type="ECO:0000256" key="2">
    <source>
        <dbReference type="ARBA" id="ARBA00023027"/>
    </source>
</evidence>
<dbReference type="GO" id="GO:0004029">
    <property type="term" value="F:aldehyde dehydrogenase (NAD+) activity"/>
    <property type="evidence" value="ECO:0007669"/>
    <property type="project" value="UniProtKB-ARBA"/>
</dbReference>
<feature type="domain" description="Aldehyde dehydrogenase" evidence="3">
    <location>
        <begin position="1"/>
        <end position="32"/>
    </location>
</feature>
<keyword evidence="5" id="KW-1185">Reference proteome</keyword>
<reference evidence="5" key="2">
    <citation type="journal article" date="2017" name="Nat. Plants">
        <title>The Aegilops tauschii genome reveals multiple impacts of transposons.</title>
        <authorList>
            <person name="Zhao G."/>
            <person name="Zou C."/>
            <person name="Li K."/>
            <person name="Wang K."/>
            <person name="Li T."/>
            <person name="Gao L."/>
            <person name="Zhang X."/>
            <person name="Wang H."/>
            <person name="Yang Z."/>
            <person name="Liu X."/>
            <person name="Jiang W."/>
            <person name="Mao L."/>
            <person name="Kong X."/>
            <person name="Jiao Y."/>
            <person name="Jia J."/>
        </authorList>
    </citation>
    <scope>NUCLEOTIDE SEQUENCE [LARGE SCALE GENOMIC DNA]</scope>
    <source>
        <strain evidence="5">cv. AL8/78</strain>
    </source>
</reference>
<sequence>MQIWREEVFGPVICVKVFKTESEAVELANDTQ</sequence>
<reference evidence="4" key="4">
    <citation type="submission" date="2019-03" db="UniProtKB">
        <authorList>
            <consortium name="EnsemblPlants"/>
        </authorList>
    </citation>
    <scope>IDENTIFICATION</scope>
</reference>
<evidence type="ECO:0000259" key="3">
    <source>
        <dbReference type="Pfam" id="PF00171"/>
    </source>
</evidence>
<dbReference type="AlphaFoldDB" id="A0A453C5J2"/>
<dbReference type="Gramene" id="AET2Gv20740600.2">
    <property type="protein sequence ID" value="AET2Gv20740600.2"/>
    <property type="gene ID" value="AET2Gv20740600"/>
</dbReference>
<reference evidence="4" key="5">
    <citation type="journal article" date="2021" name="G3 (Bethesda)">
        <title>Aegilops tauschii genome assembly Aet v5.0 features greater sequence contiguity and improved annotation.</title>
        <authorList>
            <person name="Wang L."/>
            <person name="Zhu T."/>
            <person name="Rodriguez J.C."/>
            <person name="Deal K.R."/>
            <person name="Dubcovsky J."/>
            <person name="McGuire P.E."/>
            <person name="Lux T."/>
            <person name="Spannagl M."/>
            <person name="Mayer K.F.X."/>
            <person name="Baldrich P."/>
            <person name="Meyers B.C."/>
            <person name="Huo N."/>
            <person name="Gu Y.Q."/>
            <person name="Zhou H."/>
            <person name="Devos K.M."/>
            <person name="Bennetzen J.L."/>
            <person name="Unver T."/>
            <person name="Budak H."/>
            <person name="Gulick P.J."/>
            <person name="Galiba G."/>
            <person name="Kalapos B."/>
            <person name="Nelson D.R."/>
            <person name="Li P."/>
            <person name="You F.M."/>
            <person name="Luo M.C."/>
            <person name="Dvorak J."/>
        </authorList>
    </citation>
    <scope>NUCLEOTIDE SEQUENCE [LARGE SCALE GENOMIC DNA]</scope>
    <source>
        <strain evidence="4">cv. AL8/78</strain>
    </source>
</reference>
<dbReference type="Pfam" id="PF00171">
    <property type="entry name" value="Aldedh"/>
    <property type="match status" value="1"/>
</dbReference>
<evidence type="ECO:0000256" key="1">
    <source>
        <dbReference type="ARBA" id="ARBA00009986"/>
    </source>
</evidence>
<reference evidence="5" key="1">
    <citation type="journal article" date="2014" name="Science">
        <title>Ancient hybridizations among the ancestral genomes of bread wheat.</title>
        <authorList>
            <consortium name="International Wheat Genome Sequencing Consortium,"/>
            <person name="Marcussen T."/>
            <person name="Sandve S.R."/>
            <person name="Heier L."/>
            <person name="Spannagl M."/>
            <person name="Pfeifer M."/>
            <person name="Jakobsen K.S."/>
            <person name="Wulff B.B."/>
            <person name="Steuernagel B."/>
            <person name="Mayer K.F."/>
            <person name="Olsen O.A."/>
        </authorList>
    </citation>
    <scope>NUCLEOTIDE SEQUENCE [LARGE SCALE GENOMIC DNA]</scope>
    <source>
        <strain evidence="5">cv. AL8/78</strain>
    </source>
</reference>
<dbReference type="InterPro" id="IPR016163">
    <property type="entry name" value="Ald_DH_C"/>
</dbReference>
<protein>
    <recommendedName>
        <fullName evidence="3">Aldehyde dehydrogenase domain-containing protein</fullName>
    </recommendedName>
</protein>
<accession>A0A453C5J2</accession>
<dbReference type="PANTHER" id="PTHR43860">
    <property type="entry name" value="BETAINE ALDEHYDE DEHYDROGENASE"/>
    <property type="match status" value="1"/>
</dbReference>
<comment type="similarity">
    <text evidence="1">Belongs to the aldehyde dehydrogenase family.</text>
</comment>
<dbReference type="SUPFAM" id="SSF53720">
    <property type="entry name" value="ALDH-like"/>
    <property type="match status" value="1"/>
</dbReference>
<reference evidence="4" key="3">
    <citation type="journal article" date="2017" name="Nature">
        <title>Genome sequence of the progenitor of the wheat D genome Aegilops tauschii.</title>
        <authorList>
            <person name="Luo M.C."/>
            <person name="Gu Y.Q."/>
            <person name="Puiu D."/>
            <person name="Wang H."/>
            <person name="Twardziok S.O."/>
            <person name="Deal K.R."/>
            <person name="Huo N."/>
            <person name="Zhu T."/>
            <person name="Wang L."/>
            <person name="Wang Y."/>
            <person name="McGuire P.E."/>
            <person name="Liu S."/>
            <person name="Long H."/>
            <person name="Ramasamy R.K."/>
            <person name="Rodriguez J.C."/>
            <person name="Van S.L."/>
            <person name="Yuan L."/>
            <person name="Wang Z."/>
            <person name="Xia Z."/>
            <person name="Xiao L."/>
            <person name="Anderson O.D."/>
            <person name="Ouyang S."/>
            <person name="Liang Y."/>
            <person name="Zimin A.V."/>
            <person name="Pertea G."/>
            <person name="Qi P."/>
            <person name="Bennetzen J.L."/>
            <person name="Dai X."/>
            <person name="Dawson M.W."/>
            <person name="Muller H.G."/>
            <person name="Kugler K."/>
            <person name="Rivarola-Duarte L."/>
            <person name="Spannagl M."/>
            <person name="Mayer K.F.X."/>
            <person name="Lu F.H."/>
            <person name="Bevan M.W."/>
            <person name="Leroy P."/>
            <person name="Li P."/>
            <person name="You F.M."/>
            <person name="Sun Q."/>
            <person name="Liu Z."/>
            <person name="Lyons E."/>
            <person name="Wicker T."/>
            <person name="Salzberg S.L."/>
            <person name="Devos K.M."/>
            <person name="Dvorak J."/>
        </authorList>
    </citation>
    <scope>NUCLEOTIDE SEQUENCE [LARGE SCALE GENOMIC DNA]</scope>
    <source>
        <strain evidence="4">cv. AL8/78</strain>
    </source>
</reference>
<dbReference type="InterPro" id="IPR015590">
    <property type="entry name" value="Aldehyde_DH_dom"/>
</dbReference>
<dbReference type="EnsemblPlants" id="AET2Gv20740600.2">
    <property type="protein sequence ID" value="AET2Gv20740600.2"/>
    <property type="gene ID" value="AET2Gv20740600"/>
</dbReference>
<evidence type="ECO:0000313" key="4">
    <source>
        <dbReference type="EnsemblPlants" id="AET2Gv20740600.2"/>
    </source>
</evidence>
<evidence type="ECO:0000313" key="5">
    <source>
        <dbReference type="Proteomes" id="UP000015105"/>
    </source>
</evidence>
<dbReference type="InterPro" id="IPR016161">
    <property type="entry name" value="Ald_DH/histidinol_DH"/>
</dbReference>
<name>A0A453C5J2_AEGTS</name>
<dbReference type="Gene3D" id="3.40.309.10">
    <property type="entry name" value="Aldehyde Dehydrogenase, Chain A, domain 2"/>
    <property type="match status" value="1"/>
</dbReference>
<organism evidence="4 5">
    <name type="scientific">Aegilops tauschii subsp. strangulata</name>
    <name type="common">Goatgrass</name>
    <dbReference type="NCBI Taxonomy" id="200361"/>
    <lineage>
        <taxon>Eukaryota</taxon>
        <taxon>Viridiplantae</taxon>
        <taxon>Streptophyta</taxon>
        <taxon>Embryophyta</taxon>
        <taxon>Tracheophyta</taxon>
        <taxon>Spermatophyta</taxon>
        <taxon>Magnoliopsida</taxon>
        <taxon>Liliopsida</taxon>
        <taxon>Poales</taxon>
        <taxon>Poaceae</taxon>
        <taxon>BOP clade</taxon>
        <taxon>Pooideae</taxon>
        <taxon>Triticodae</taxon>
        <taxon>Triticeae</taxon>
        <taxon>Triticinae</taxon>
        <taxon>Aegilops</taxon>
    </lineage>
</organism>
<dbReference type="Proteomes" id="UP000015105">
    <property type="component" value="Chromosome 2D"/>
</dbReference>
<proteinExistence type="inferred from homology"/>
<dbReference type="PANTHER" id="PTHR43860:SF7">
    <property type="entry name" value="BETAINE ALDEHYDE DEHYDROGENASE 1"/>
    <property type="match status" value="1"/>
</dbReference>
<keyword evidence="2" id="KW-0520">NAD</keyword>